<feature type="region of interest" description="Disordered" evidence="1">
    <location>
        <begin position="1"/>
        <end position="20"/>
    </location>
</feature>
<dbReference type="EMBL" id="MLBF01000032">
    <property type="protein sequence ID" value="OLN29497.1"/>
    <property type="molecule type" value="Genomic_DNA"/>
</dbReference>
<dbReference type="AlphaFoldDB" id="A0A1Q8QQ85"/>
<protein>
    <submittedName>
        <fullName evidence="2">Uncharacterized protein</fullName>
    </submittedName>
</protein>
<proteinExistence type="predicted"/>
<dbReference type="Proteomes" id="UP000186102">
    <property type="component" value="Unassembled WGS sequence"/>
</dbReference>
<reference evidence="2 3" key="1">
    <citation type="submission" date="2016-09" db="EMBL/GenBank/DDBJ databases">
        <title>Complete genome of Desulfosporosinus sp. OL.</title>
        <authorList>
            <person name="Mardanov A."/>
            <person name="Beletsky A."/>
            <person name="Panova A."/>
            <person name="Karnachuk O."/>
            <person name="Ravin N."/>
        </authorList>
    </citation>
    <scope>NUCLEOTIDE SEQUENCE [LARGE SCALE GENOMIC DNA]</scope>
    <source>
        <strain evidence="2 3">OL</strain>
    </source>
</reference>
<sequence length="38" mass="4276">MQSGDVSKMQELMNSDPQIKAQLGQDTLNKMNQFMSNS</sequence>
<evidence type="ECO:0000256" key="1">
    <source>
        <dbReference type="SAM" id="MobiDB-lite"/>
    </source>
</evidence>
<accession>A0A1Q8QQ85</accession>
<keyword evidence="3" id="KW-1185">Reference proteome</keyword>
<gene>
    <name evidence="2" type="ORF">DSOL_3516</name>
</gene>
<name>A0A1Q8QQ85_9FIRM</name>
<evidence type="ECO:0000313" key="2">
    <source>
        <dbReference type="EMBL" id="OLN29497.1"/>
    </source>
</evidence>
<comment type="caution">
    <text evidence="2">The sequence shown here is derived from an EMBL/GenBank/DDBJ whole genome shotgun (WGS) entry which is preliminary data.</text>
</comment>
<organism evidence="2 3">
    <name type="scientific">Desulfosporosinus metallidurans</name>
    <dbReference type="NCBI Taxonomy" id="1888891"/>
    <lineage>
        <taxon>Bacteria</taxon>
        <taxon>Bacillati</taxon>
        <taxon>Bacillota</taxon>
        <taxon>Clostridia</taxon>
        <taxon>Eubacteriales</taxon>
        <taxon>Desulfitobacteriaceae</taxon>
        <taxon>Desulfosporosinus</taxon>
    </lineage>
</organism>
<evidence type="ECO:0000313" key="3">
    <source>
        <dbReference type="Proteomes" id="UP000186102"/>
    </source>
</evidence>